<keyword evidence="3" id="KW-1185">Reference proteome</keyword>
<keyword evidence="1" id="KW-0812">Transmembrane</keyword>
<evidence type="ECO:0000313" key="3">
    <source>
        <dbReference type="Proteomes" id="UP000824120"/>
    </source>
</evidence>
<dbReference type="Proteomes" id="UP000824120">
    <property type="component" value="Chromosome 8"/>
</dbReference>
<dbReference type="EMBL" id="JACXVP010000008">
    <property type="protein sequence ID" value="KAG5593360.1"/>
    <property type="molecule type" value="Genomic_DNA"/>
</dbReference>
<name>A0A9J5Y1G4_SOLCO</name>
<evidence type="ECO:0000256" key="1">
    <source>
        <dbReference type="SAM" id="Phobius"/>
    </source>
</evidence>
<reference evidence="2 3" key="1">
    <citation type="submission" date="2020-09" db="EMBL/GenBank/DDBJ databases">
        <title>De no assembly of potato wild relative species, Solanum commersonii.</title>
        <authorList>
            <person name="Cho K."/>
        </authorList>
    </citation>
    <scope>NUCLEOTIDE SEQUENCE [LARGE SCALE GENOMIC DNA]</scope>
    <source>
        <strain evidence="2">LZ3.2</strain>
        <tissue evidence="2">Leaf</tissue>
    </source>
</reference>
<protein>
    <submittedName>
        <fullName evidence="2">Uncharacterized protein</fullName>
    </submittedName>
</protein>
<accession>A0A9J5Y1G4</accession>
<evidence type="ECO:0000313" key="2">
    <source>
        <dbReference type="EMBL" id="KAG5593360.1"/>
    </source>
</evidence>
<keyword evidence="1" id="KW-1133">Transmembrane helix</keyword>
<comment type="caution">
    <text evidence="2">The sequence shown here is derived from an EMBL/GenBank/DDBJ whole genome shotgun (WGS) entry which is preliminary data.</text>
</comment>
<organism evidence="2 3">
    <name type="scientific">Solanum commersonii</name>
    <name type="common">Commerson's wild potato</name>
    <name type="synonym">Commerson's nightshade</name>
    <dbReference type="NCBI Taxonomy" id="4109"/>
    <lineage>
        <taxon>Eukaryota</taxon>
        <taxon>Viridiplantae</taxon>
        <taxon>Streptophyta</taxon>
        <taxon>Embryophyta</taxon>
        <taxon>Tracheophyta</taxon>
        <taxon>Spermatophyta</taxon>
        <taxon>Magnoliopsida</taxon>
        <taxon>eudicotyledons</taxon>
        <taxon>Gunneridae</taxon>
        <taxon>Pentapetalae</taxon>
        <taxon>asterids</taxon>
        <taxon>lamiids</taxon>
        <taxon>Solanales</taxon>
        <taxon>Solanaceae</taxon>
        <taxon>Solanoideae</taxon>
        <taxon>Solaneae</taxon>
        <taxon>Solanum</taxon>
    </lineage>
</organism>
<gene>
    <name evidence="2" type="ORF">H5410_043874</name>
</gene>
<sequence length="79" mass="9311">MKTFSLAIDENSHKKFVLNRVIQIIESEIFLILSPLHLFVYSLPLLIFLLVNLEQMETQNPCCLFSDFFHQEFWICGGF</sequence>
<keyword evidence="1" id="KW-0472">Membrane</keyword>
<proteinExistence type="predicted"/>
<feature type="transmembrane region" description="Helical" evidence="1">
    <location>
        <begin position="29"/>
        <end position="51"/>
    </location>
</feature>
<dbReference type="AlphaFoldDB" id="A0A9J5Y1G4"/>